<dbReference type="AlphaFoldDB" id="A0A9D2P064"/>
<dbReference type="InterPro" id="IPR000415">
    <property type="entry name" value="Nitroreductase-like"/>
</dbReference>
<dbReference type="SUPFAM" id="SSF55469">
    <property type="entry name" value="FMN-dependent nitroreductase-like"/>
    <property type="match status" value="1"/>
</dbReference>
<dbReference type="PANTHER" id="PTHR43673">
    <property type="entry name" value="NAD(P)H NITROREDUCTASE YDGI-RELATED"/>
    <property type="match status" value="1"/>
</dbReference>
<evidence type="ECO:0000256" key="2">
    <source>
        <dbReference type="ARBA" id="ARBA00023002"/>
    </source>
</evidence>
<feature type="domain" description="Nitroreductase" evidence="3">
    <location>
        <begin position="7"/>
        <end position="193"/>
    </location>
</feature>
<reference evidence="4" key="1">
    <citation type="journal article" date="2021" name="PeerJ">
        <title>Extensive microbial diversity within the chicken gut microbiome revealed by metagenomics and culture.</title>
        <authorList>
            <person name="Gilroy R."/>
            <person name="Ravi A."/>
            <person name="Getino M."/>
            <person name="Pursley I."/>
            <person name="Horton D.L."/>
            <person name="Alikhan N.F."/>
            <person name="Baker D."/>
            <person name="Gharbi K."/>
            <person name="Hall N."/>
            <person name="Watson M."/>
            <person name="Adriaenssens E.M."/>
            <person name="Foster-Nyarko E."/>
            <person name="Jarju S."/>
            <person name="Secka A."/>
            <person name="Antonio M."/>
            <person name="Oren A."/>
            <person name="Chaudhuri R.R."/>
            <person name="La Ragione R."/>
            <person name="Hildebrand F."/>
            <person name="Pallen M.J."/>
        </authorList>
    </citation>
    <scope>NUCLEOTIDE SEQUENCE</scope>
    <source>
        <strain evidence="4">CHK186-1790</strain>
    </source>
</reference>
<evidence type="ECO:0000259" key="3">
    <source>
        <dbReference type="Pfam" id="PF00881"/>
    </source>
</evidence>
<evidence type="ECO:0000313" key="5">
    <source>
        <dbReference type="Proteomes" id="UP000823882"/>
    </source>
</evidence>
<dbReference type="InterPro" id="IPR029479">
    <property type="entry name" value="Nitroreductase"/>
</dbReference>
<accession>A0A9D2P064</accession>
<dbReference type="GO" id="GO:0016491">
    <property type="term" value="F:oxidoreductase activity"/>
    <property type="evidence" value="ECO:0007669"/>
    <property type="project" value="UniProtKB-KW"/>
</dbReference>
<comment type="similarity">
    <text evidence="1">Belongs to the nitroreductase family.</text>
</comment>
<comment type="caution">
    <text evidence="4">The sequence shown here is derived from an EMBL/GenBank/DDBJ whole genome shotgun (WGS) entry which is preliminary data.</text>
</comment>
<evidence type="ECO:0000313" key="4">
    <source>
        <dbReference type="EMBL" id="HJC41702.1"/>
    </source>
</evidence>
<evidence type="ECO:0000256" key="1">
    <source>
        <dbReference type="ARBA" id="ARBA00007118"/>
    </source>
</evidence>
<dbReference type="Gene3D" id="3.40.109.10">
    <property type="entry name" value="NADH Oxidase"/>
    <property type="match status" value="1"/>
</dbReference>
<dbReference type="PANTHER" id="PTHR43673:SF10">
    <property type="entry name" value="NADH DEHYDROGENASE_NAD(P)H NITROREDUCTASE XCC3605-RELATED"/>
    <property type="match status" value="1"/>
</dbReference>
<gene>
    <name evidence="4" type="ORF">H9701_09165</name>
</gene>
<name>A0A9D2P064_9FIRM</name>
<dbReference type="Proteomes" id="UP000823882">
    <property type="component" value="Unassembled WGS sequence"/>
</dbReference>
<organism evidence="4 5">
    <name type="scientific">Candidatus Intestinimonas pullistercoris</name>
    <dbReference type="NCBI Taxonomy" id="2838623"/>
    <lineage>
        <taxon>Bacteria</taxon>
        <taxon>Bacillati</taxon>
        <taxon>Bacillota</taxon>
        <taxon>Clostridia</taxon>
        <taxon>Eubacteriales</taxon>
        <taxon>Intestinimonas</taxon>
    </lineage>
</organism>
<dbReference type="CDD" id="cd02136">
    <property type="entry name" value="PnbA_NfnB-like"/>
    <property type="match status" value="1"/>
</dbReference>
<proteinExistence type="inferred from homology"/>
<keyword evidence="2" id="KW-0560">Oxidoreductase</keyword>
<protein>
    <submittedName>
        <fullName evidence="4">Nitroreductase</fullName>
    </submittedName>
</protein>
<dbReference type="EMBL" id="DWWJ01000165">
    <property type="protein sequence ID" value="HJC41702.1"/>
    <property type="molecule type" value="Genomic_DNA"/>
</dbReference>
<reference evidence="4" key="2">
    <citation type="submission" date="2021-04" db="EMBL/GenBank/DDBJ databases">
        <authorList>
            <person name="Gilroy R."/>
        </authorList>
    </citation>
    <scope>NUCLEOTIDE SEQUENCE</scope>
    <source>
        <strain evidence="4">CHK186-1790</strain>
    </source>
</reference>
<dbReference type="Pfam" id="PF00881">
    <property type="entry name" value="Nitroreductase"/>
    <property type="match status" value="1"/>
</dbReference>
<sequence>MELTEAIRNRRSIRGFRPEPVPQDTLRRVLELGTRAVSANNTQPWSFAVVTGEALERLRTYQMEKLAENAQPDFAGSPLSGPYLDRGRQIGRELFAAMGIERGDRERRGWWSARGFRFFDAPALILVCTDPGLDQGEVRFDLGCVTQNICLAALEFGLGTCVEEQAVTYWRGLSERLGLPASQKPVYGIAIGYPDWDFPANQVVSQREAVDDLTRWYGF</sequence>